<dbReference type="EMBL" id="CP123523">
    <property type="protein sequence ID" value="WGM05999.1"/>
    <property type="molecule type" value="Genomic_DNA"/>
</dbReference>
<organism evidence="1 2">
    <name type="scientific">Arsenophonus nasoniae</name>
    <name type="common">son-killer infecting Nasonia vitripennis</name>
    <dbReference type="NCBI Taxonomy" id="638"/>
    <lineage>
        <taxon>Bacteria</taxon>
        <taxon>Pseudomonadati</taxon>
        <taxon>Pseudomonadota</taxon>
        <taxon>Gammaproteobacteria</taxon>
        <taxon>Enterobacterales</taxon>
        <taxon>Morganellaceae</taxon>
        <taxon>Arsenophonus</taxon>
    </lineage>
</organism>
<accession>A0ABY8NPK8</accession>
<evidence type="ECO:0000313" key="1">
    <source>
        <dbReference type="EMBL" id="WGM05999.1"/>
    </source>
</evidence>
<evidence type="ECO:0000313" key="2">
    <source>
        <dbReference type="Proteomes" id="UP001177592"/>
    </source>
</evidence>
<dbReference type="RefSeq" id="WP_280632386.1">
    <property type="nucleotide sequence ID" value="NZ_CP123523.1"/>
</dbReference>
<reference evidence="1" key="1">
    <citation type="submission" date="2023-04" db="EMBL/GenBank/DDBJ databases">
        <title>Genome dynamics across the evolutionary transition to endosymbiosis.</title>
        <authorList>
            <person name="Siozios S."/>
            <person name="Nadal-Jimenez P."/>
            <person name="Azagi T."/>
            <person name="Sprong H."/>
            <person name="Frost C.L."/>
            <person name="Parratt S.R."/>
            <person name="Taylor G."/>
            <person name="Brettell L."/>
            <person name="Lew K.C."/>
            <person name="Croft L."/>
            <person name="King K.C."/>
            <person name="Brockhurst M.A."/>
            <person name="Hypsa V."/>
            <person name="Novakova E."/>
            <person name="Darby A.C."/>
            <person name="Hurst G.D.D."/>
        </authorList>
    </citation>
    <scope>NUCLEOTIDE SEQUENCE</scope>
    <source>
        <strain evidence="1">ANv_CAN</strain>
    </source>
</reference>
<keyword evidence="2" id="KW-1185">Reference proteome</keyword>
<proteinExistence type="predicted"/>
<dbReference type="Proteomes" id="UP001177592">
    <property type="component" value="Chromosome"/>
</dbReference>
<sequence length="59" mass="6782">MWILILAMYASPYSDNAFSSLHTQEFDTETACQQAARLFAEKFETFKDIDARAICVRKS</sequence>
<gene>
    <name evidence="1" type="ORF">QE258_00995</name>
</gene>
<protein>
    <submittedName>
        <fullName evidence="1">Uncharacterized protein</fullName>
    </submittedName>
</protein>
<name>A0ABY8NPK8_9GAMM</name>